<sequence>MTKLETLLSQYAAYHLDHKNILTHFVGIPLIVFSIICLTARAGVMISGLEITLALVIMALSILYYLSLDRIFGFIMLLVFALMYPLAHSIAQWGWVAWLSASIGIFVVGWVFQFVGHFYEKKKPAFMDDVIGLAIGPLFVLAEMVFMLGFRKDMEHRMLQEAHKQRALMDAKMVHSVSSTSS</sequence>
<protein>
    <submittedName>
        <fullName evidence="2">DUF962 domain-containing protein</fullName>
    </submittedName>
</protein>
<feature type="transmembrane region" description="Helical" evidence="1">
    <location>
        <begin position="131"/>
        <end position="150"/>
    </location>
</feature>
<dbReference type="Pfam" id="PF06127">
    <property type="entry name" value="Mpo1-like"/>
    <property type="match status" value="1"/>
</dbReference>
<dbReference type="RefSeq" id="WP_120368233.1">
    <property type="nucleotide sequence ID" value="NZ_RAXZ01000033.1"/>
</dbReference>
<organism evidence="2 3">
    <name type="scientific">Acinetobacter cumulans</name>
    <dbReference type="NCBI Taxonomy" id="2136182"/>
    <lineage>
        <taxon>Bacteria</taxon>
        <taxon>Pseudomonadati</taxon>
        <taxon>Pseudomonadota</taxon>
        <taxon>Gammaproteobacteria</taxon>
        <taxon>Moraxellales</taxon>
        <taxon>Moraxellaceae</taxon>
        <taxon>Acinetobacter</taxon>
    </lineage>
</organism>
<feature type="transmembrane region" description="Helical" evidence="1">
    <location>
        <begin position="20"/>
        <end position="40"/>
    </location>
</feature>
<dbReference type="EMBL" id="RAXZ01000033">
    <property type="protein sequence ID" value="RKG48469.1"/>
    <property type="molecule type" value="Genomic_DNA"/>
</dbReference>
<reference evidence="2 3" key="1">
    <citation type="submission" date="2018-09" db="EMBL/GenBank/DDBJ databases">
        <title>The draft genome of Acinetobacter spp. strains.</title>
        <authorList>
            <person name="Qin J."/>
            <person name="Feng Y."/>
            <person name="Zong Z."/>
        </authorList>
    </citation>
    <scope>NUCLEOTIDE SEQUENCE [LARGE SCALE GENOMIC DNA]</scope>
    <source>
        <strain evidence="2 3">WCHAc060002</strain>
    </source>
</reference>
<evidence type="ECO:0000313" key="2">
    <source>
        <dbReference type="EMBL" id="RKG48469.1"/>
    </source>
</evidence>
<dbReference type="AlphaFoldDB" id="A0A3A8FQL2"/>
<dbReference type="GO" id="GO:0046521">
    <property type="term" value="P:sphingoid catabolic process"/>
    <property type="evidence" value="ECO:0007669"/>
    <property type="project" value="TreeGrafter"/>
</dbReference>
<accession>A0A3A8FQL2</accession>
<dbReference type="Proteomes" id="UP000281084">
    <property type="component" value="Unassembled WGS sequence"/>
</dbReference>
<comment type="caution">
    <text evidence="2">The sequence shown here is derived from an EMBL/GenBank/DDBJ whole genome shotgun (WGS) entry which is preliminary data.</text>
</comment>
<keyword evidence="1" id="KW-0812">Transmembrane</keyword>
<proteinExistence type="predicted"/>
<gene>
    <name evidence="2" type="ORF">D7V64_15235</name>
</gene>
<feature type="transmembrane region" description="Helical" evidence="1">
    <location>
        <begin position="71"/>
        <end position="88"/>
    </location>
</feature>
<dbReference type="PANTHER" id="PTHR28026">
    <property type="entry name" value="DUF962 DOMAIN PROTEIN (AFU_ORTHOLOGUE AFUA_8G05310)"/>
    <property type="match status" value="1"/>
</dbReference>
<feature type="transmembrane region" description="Helical" evidence="1">
    <location>
        <begin position="95"/>
        <end position="119"/>
    </location>
</feature>
<feature type="transmembrane region" description="Helical" evidence="1">
    <location>
        <begin position="47"/>
        <end position="65"/>
    </location>
</feature>
<evidence type="ECO:0000313" key="3">
    <source>
        <dbReference type="Proteomes" id="UP000281084"/>
    </source>
</evidence>
<keyword evidence="1" id="KW-1133">Transmembrane helix</keyword>
<keyword evidence="1" id="KW-0472">Membrane</keyword>
<dbReference type="PANTHER" id="PTHR28026:SF9">
    <property type="entry name" value="2-HYDROXY-PALMITIC ACID DIOXYGENASE MPO1"/>
    <property type="match status" value="1"/>
</dbReference>
<evidence type="ECO:0000256" key="1">
    <source>
        <dbReference type="SAM" id="Phobius"/>
    </source>
</evidence>
<name>A0A3A8FQL2_9GAMM</name>
<dbReference type="InterPro" id="IPR009305">
    <property type="entry name" value="Mpo1-like"/>
</dbReference>
<dbReference type="GO" id="GO:0016020">
    <property type="term" value="C:membrane"/>
    <property type="evidence" value="ECO:0007669"/>
    <property type="project" value="GOC"/>
</dbReference>